<evidence type="ECO:0000256" key="1">
    <source>
        <dbReference type="SAM" id="MobiDB-lite"/>
    </source>
</evidence>
<evidence type="ECO:0000313" key="3">
    <source>
        <dbReference type="EMBL" id="KOS15650.1"/>
    </source>
</evidence>
<dbReference type="GO" id="GO:0070197">
    <property type="term" value="P:meiotic attachment of telomere to nuclear envelope"/>
    <property type="evidence" value="ECO:0007669"/>
    <property type="project" value="InterPro"/>
</dbReference>
<feature type="compositionally biased region" description="Low complexity" evidence="1">
    <location>
        <begin position="1"/>
        <end position="27"/>
    </location>
</feature>
<feature type="compositionally biased region" description="Basic and acidic residues" evidence="1">
    <location>
        <begin position="85"/>
        <end position="97"/>
    </location>
</feature>
<feature type="region of interest" description="Disordered" evidence="1">
    <location>
        <begin position="190"/>
        <end position="218"/>
    </location>
</feature>
<feature type="region of interest" description="Disordered" evidence="1">
    <location>
        <begin position="1"/>
        <end position="109"/>
    </location>
</feature>
<comment type="caution">
    <text evidence="3">The sequence shown here is derived from an EMBL/GenBank/DDBJ whole genome shotgun (WGS) entry which is preliminary data.</text>
</comment>
<proteinExistence type="predicted"/>
<name>A0A0M8MXA7_9BASI</name>
<feature type="compositionally biased region" description="Low complexity" evidence="1">
    <location>
        <begin position="309"/>
        <end position="323"/>
    </location>
</feature>
<dbReference type="InterPro" id="IPR003163">
    <property type="entry name" value="Tscrpt_reg_HTH_APSES-type"/>
</dbReference>
<feature type="region of interest" description="Disordered" evidence="1">
    <location>
        <begin position="285"/>
        <end position="358"/>
    </location>
</feature>
<dbReference type="InterPro" id="IPR036887">
    <property type="entry name" value="HTH_APSES_sf"/>
</dbReference>
<dbReference type="SUPFAM" id="SSF54616">
    <property type="entry name" value="DNA-binding domain of Mlu1-box binding protein MBP1"/>
    <property type="match status" value="1"/>
</dbReference>
<evidence type="ECO:0000259" key="2">
    <source>
        <dbReference type="PROSITE" id="PS51299"/>
    </source>
</evidence>
<dbReference type="PANTHER" id="PTHR38044:SF1">
    <property type="entry name" value="BOUQUET FORMATION PROTEIN 4"/>
    <property type="match status" value="1"/>
</dbReference>
<dbReference type="EMBL" id="LGAV01000002">
    <property type="protein sequence ID" value="KOS15650.1"/>
    <property type="molecule type" value="Genomic_DNA"/>
</dbReference>
<dbReference type="GO" id="GO:0003677">
    <property type="term" value="F:DNA binding"/>
    <property type="evidence" value="ECO:0007669"/>
    <property type="project" value="InterPro"/>
</dbReference>
<accession>A0A0M8MXA7</accession>
<feature type="compositionally biased region" description="Low complexity" evidence="1">
    <location>
        <begin position="64"/>
        <end position="79"/>
    </location>
</feature>
<dbReference type="AlphaFoldDB" id="A0A0M8MXA7"/>
<dbReference type="OrthoDB" id="1935484at2759"/>
<sequence length="509" mass="54325">MPPRRSTARSSRASSADAPATADTESPTTPPRRTTRGRRATAKAASTAAATTATESPDDTPVDSPAKTPSKTTKSTSRSRASKAKTVEREETMERVHTLPTRTNPRLSEVKSRQVKLQIIRREDKEIIIGRIKLPTVNGAEHGFLLKRFDTNAIAGSSMFRLAFPYADAEEESAEMAYLESRFDTDVANGGLLPAPRSRSRKATTDSPSTKKGGVLPPGSTGVRLQGVWIPCEHAAAIASDYGLLEFAQPLIEATALLLPNDTVPLLNPSENLIKTAEEVRARVWEKKDTDSATSTPARQSKRARTGTSAAQDSPAAAAAAVSMPEGEQEAEPATETPSKRRTTRRQTRTSAATSAAATIAEATRAADAMVSPEPLTPSQVDKQIEEAKALAAKIRAESNTESDATGASRHSKRRVEEVDSDDVVVAPQETRVSAPTPQIPHRHPLARGMLTAAGAVGLGAVAWYSGGNVNLSSAVPQVLQQLQRVDYASALNTIQNNIQNWGVSSWFG</sequence>
<feature type="region of interest" description="Disordered" evidence="1">
    <location>
        <begin position="393"/>
        <end position="422"/>
    </location>
</feature>
<gene>
    <name evidence="3" type="ORF">Malapachy_2087</name>
</gene>
<reference evidence="3 4" key="1">
    <citation type="submission" date="2015-07" db="EMBL/GenBank/DDBJ databases">
        <title>Draft Genome Sequence of Malassezia furfur CBS1878 and Malassezia pachydermatis CBS1879.</title>
        <authorList>
            <person name="Triana S."/>
            <person name="Ohm R."/>
            <person name="Gonzalez A."/>
            <person name="DeCock H."/>
            <person name="Restrepo S."/>
            <person name="Celis A."/>
        </authorList>
    </citation>
    <scope>NUCLEOTIDE SEQUENCE [LARGE SCALE GENOMIC DNA]</scope>
    <source>
        <strain evidence="3 4">CBS 1879</strain>
    </source>
</reference>
<dbReference type="Proteomes" id="UP000037751">
    <property type="component" value="Unassembled WGS sequence"/>
</dbReference>
<protein>
    <submittedName>
        <fullName evidence="3">Putative dna binding component of sbf</fullName>
    </submittedName>
</protein>
<dbReference type="RefSeq" id="XP_017993282.1">
    <property type="nucleotide sequence ID" value="XM_018136580.1"/>
</dbReference>
<dbReference type="VEuPathDB" id="FungiDB:Malapachy_2087"/>
<dbReference type="PANTHER" id="PTHR38044">
    <property type="entry name" value="BOUQUET FORMATION PROTEIN 4"/>
    <property type="match status" value="1"/>
</dbReference>
<dbReference type="PROSITE" id="PS51299">
    <property type="entry name" value="HTH_APSES"/>
    <property type="match status" value="1"/>
</dbReference>
<dbReference type="InterPro" id="IPR037548">
    <property type="entry name" value="Bqt4"/>
</dbReference>
<feature type="compositionally biased region" description="Low complexity" evidence="1">
    <location>
        <begin position="349"/>
        <end position="358"/>
    </location>
</feature>
<organism evidence="3 4">
    <name type="scientific">Malassezia pachydermatis</name>
    <dbReference type="NCBI Taxonomy" id="77020"/>
    <lineage>
        <taxon>Eukaryota</taxon>
        <taxon>Fungi</taxon>
        <taxon>Dikarya</taxon>
        <taxon>Basidiomycota</taxon>
        <taxon>Ustilaginomycotina</taxon>
        <taxon>Malasseziomycetes</taxon>
        <taxon>Malasseziales</taxon>
        <taxon>Malasseziaceae</taxon>
        <taxon>Malassezia</taxon>
    </lineage>
</organism>
<feature type="domain" description="HTH APSES-type" evidence="2">
    <location>
        <begin position="123"/>
        <end position="265"/>
    </location>
</feature>
<dbReference type="GO" id="GO:1990862">
    <property type="term" value="C:nuclear membrane complex Bqt3-Bqt4"/>
    <property type="evidence" value="ECO:0007669"/>
    <property type="project" value="InterPro"/>
</dbReference>
<dbReference type="GeneID" id="28728455"/>
<keyword evidence="4" id="KW-1185">Reference proteome</keyword>
<dbReference type="GO" id="GO:0044820">
    <property type="term" value="P:mitotic telomere tethering at nuclear periphery"/>
    <property type="evidence" value="ECO:0007669"/>
    <property type="project" value="TreeGrafter"/>
</dbReference>
<feature type="compositionally biased region" description="Low complexity" evidence="1">
    <location>
        <begin position="42"/>
        <end position="55"/>
    </location>
</feature>
<evidence type="ECO:0000313" key="4">
    <source>
        <dbReference type="Proteomes" id="UP000037751"/>
    </source>
</evidence>
<dbReference type="STRING" id="77020.A0A0M8MXA7"/>